<evidence type="ECO:0000256" key="1">
    <source>
        <dbReference type="ARBA" id="ARBA00004173"/>
    </source>
</evidence>
<reference evidence="22" key="1">
    <citation type="journal article" date="2022" name="bioRxiv">
        <title>Sequencing and chromosome-scale assembly of the giantPleurodeles waltlgenome.</title>
        <authorList>
            <person name="Brown T."/>
            <person name="Elewa A."/>
            <person name="Iarovenko S."/>
            <person name="Subramanian E."/>
            <person name="Araus A.J."/>
            <person name="Petzold A."/>
            <person name="Susuki M."/>
            <person name="Suzuki K.-i.T."/>
            <person name="Hayashi T."/>
            <person name="Toyoda A."/>
            <person name="Oliveira C."/>
            <person name="Osipova E."/>
            <person name="Leigh N.D."/>
            <person name="Simon A."/>
            <person name="Yun M.H."/>
        </authorList>
    </citation>
    <scope>NUCLEOTIDE SEQUENCE</scope>
    <source>
        <strain evidence="22">20211129_DDA</strain>
        <tissue evidence="22">Liver</tissue>
    </source>
</reference>
<dbReference type="CDD" id="cd18102">
    <property type="entry name" value="Trm10_MRRP1"/>
    <property type="match status" value="1"/>
</dbReference>
<feature type="region of interest" description="Disordered" evidence="20">
    <location>
        <begin position="82"/>
        <end position="103"/>
    </location>
</feature>
<evidence type="ECO:0000256" key="6">
    <source>
        <dbReference type="ARBA" id="ARBA00022679"/>
    </source>
</evidence>
<dbReference type="PROSITE" id="PS51675">
    <property type="entry name" value="SAM_MT_TRM10"/>
    <property type="match status" value="1"/>
</dbReference>
<dbReference type="EC" id="2.1.1.221" evidence="3"/>
<dbReference type="GO" id="GO:0070131">
    <property type="term" value="P:positive regulation of mitochondrial translation"/>
    <property type="evidence" value="ECO:0007669"/>
    <property type="project" value="TreeGrafter"/>
</dbReference>
<evidence type="ECO:0000256" key="10">
    <source>
        <dbReference type="ARBA" id="ARBA00023054"/>
    </source>
</evidence>
<dbReference type="GO" id="GO:0000049">
    <property type="term" value="F:tRNA binding"/>
    <property type="evidence" value="ECO:0007669"/>
    <property type="project" value="TreeGrafter"/>
</dbReference>
<evidence type="ECO:0000256" key="16">
    <source>
        <dbReference type="ARBA" id="ARBA00033019"/>
    </source>
</evidence>
<evidence type="ECO:0000313" key="23">
    <source>
        <dbReference type="Proteomes" id="UP001066276"/>
    </source>
</evidence>
<evidence type="ECO:0000256" key="17">
    <source>
        <dbReference type="ARBA" id="ARBA00048278"/>
    </source>
</evidence>
<dbReference type="Gene3D" id="3.40.1280.30">
    <property type="match status" value="1"/>
</dbReference>
<evidence type="ECO:0000256" key="15">
    <source>
        <dbReference type="ARBA" id="ARBA00031759"/>
    </source>
</evidence>
<feature type="domain" description="SAM-dependent MTase TRM10-type" evidence="21">
    <location>
        <begin position="131"/>
        <end position="323"/>
    </location>
</feature>
<dbReference type="GO" id="GO:0032259">
    <property type="term" value="P:methylation"/>
    <property type="evidence" value="ECO:0007669"/>
    <property type="project" value="UniProtKB-KW"/>
</dbReference>
<sequence length="375" mass="43798">MELDLDGGKTLAKSDPSDDDGEIQLEQKEDPLTNMRELVEMWSLAGKMVPENISEEQLRILMKLPTKSSRKTFLKHLSIKEGNKKSRKKKKEKLKEIRKEESEQAIEKEDETDIRNTYFLQFWHKNIDYQYNSKAAQAMIFGLPLLFDMSYSSYMLPRELENTVNQLMESEGLNKRSPDPFHIHFCNLQRDGSYHKELLKRYQGAWKILFLTSTDKSYIDIFPAHELVYLTADSPNVIKSFEHNKVYIIGSLVDKSQQSALSLANAKRLKLATLRLPLEKYLQWEIGAKNLTLDQMIPILLTLKDTGDWKKDLEFVPKRKHDGFVDPTKYQDKQTLLKRKKGYDFGTSSKKVTKSAVKDATLKTTQRKWWEEYDN</sequence>
<dbReference type="GO" id="GO:0160106">
    <property type="term" value="F:tRNA (adenine(9)-N1)-methyltransferase activity"/>
    <property type="evidence" value="ECO:0007669"/>
    <property type="project" value="UniProtKB-EC"/>
</dbReference>
<evidence type="ECO:0000256" key="12">
    <source>
        <dbReference type="ARBA" id="ARBA00029727"/>
    </source>
</evidence>
<keyword evidence="6" id="KW-0808">Transferase</keyword>
<evidence type="ECO:0000256" key="19">
    <source>
        <dbReference type="ARBA" id="ARBA00048481"/>
    </source>
</evidence>
<dbReference type="Proteomes" id="UP001066276">
    <property type="component" value="Chromosome 10"/>
</dbReference>
<dbReference type="GO" id="GO:0097745">
    <property type="term" value="P:mitochondrial tRNA 5'-end processing"/>
    <property type="evidence" value="ECO:0007669"/>
    <property type="project" value="TreeGrafter"/>
</dbReference>
<dbReference type="InterPro" id="IPR025812">
    <property type="entry name" value="Trm10_C_MTase_dom"/>
</dbReference>
<name>A0AAV7MEH2_PLEWA</name>
<evidence type="ECO:0000259" key="21">
    <source>
        <dbReference type="PROSITE" id="PS51675"/>
    </source>
</evidence>
<dbReference type="InterPro" id="IPR028564">
    <property type="entry name" value="MT_TRM10-typ"/>
</dbReference>
<dbReference type="InterPro" id="IPR007356">
    <property type="entry name" value="tRNA_m1G_MeTrfase_euk"/>
</dbReference>
<keyword evidence="8" id="KW-0819">tRNA processing</keyword>
<comment type="catalytic activity">
    <reaction evidence="18">
        <text>guanosine(9) in tRNA + S-adenosyl-L-methionine = N(1)-methylguanosine(9) in tRNA + S-adenosyl-L-homocysteine + H(+)</text>
        <dbReference type="Rhea" id="RHEA:43156"/>
        <dbReference type="Rhea" id="RHEA-COMP:10367"/>
        <dbReference type="Rhea" id="RHEA-COMP:10368"/>
        <dbReference type="ChEBI" id="CHEBI:15378"/>
        <dbReference type="ChEBI" id="CHEBI:57856"/>
        <dbReference type="ChEBI" id="CHEBI:59789"/>
        <dbReference type="ChEBI" id="CHEBI:73542"/>
        <dbReference type="ChEBI" id="CHEBI:74269"/>
        <dbReference type="EC" id="2.1.1.221"/>
    </reaction>
</comment>
<accession>A0AAV7MEH2</accession>
<comment type="catalytic activity">
    <reaction evidence="19">
        <text>an adenosine in mRNA + S-adenosyl-L-methionine = an N(1)-methyladenosine in mRNA + S-adenosyl-L-homocysteine + H(+)</text>
        <dbReference type="Rhea" id="RHEA:55392"/>
        <dbReference type="Rhea" id="RHEA-COMP:12414"/>
        <dbReference type="Rhea" id="RHEA-COMP:12415"/>
        <dbReference type="ChEBI" id="CHEBI:15378"/>
        <dbReference type="ChEBI" id="CHEBI:57856"/>
        <dbReference type="ChEBI" id="CHEBI:59789"/>
        <dbReference type="ChEBI" id="CHEBI:74411"/>
        <dbReference type="ChEBI" id="CHEBI:74491"/>
    </reaction>
</comment>
<dbReference type="FunFam" id="3.40.1280.30:FF:000003">
    <property type="entry name" value="tRNA methyltransferase 10C, mitochondrial RNase P subunit"/>
    <property type="match status" value="1"/>
</dbReference>
<evidence type="ECO:0000256" key="2">
    <source>
        <dbReference type="ARBA" id="ARBA00012794"/>
    </source>
</evidence>
<evidence type="ECO:0000256" key="7">
    <source>
        <dbReference type="ARBA" id="ARBA00022691"/>
    </source>
</evidence>
<gene>
    <name evidence="22" type="ORF">NDU88_005394</name>
</gene>
<organism evidence="22 23">
    <name type="scientific">Pleurodeles waltl</name>
    <name type="common">Iberian ribbed newt</name>
    <dbReference type="NCBI Taxonomy" id="8319"/>
    <lineage>
        <taxon>Eukaryota</taxon>
        <taxon>Metazoa</taxon>
        <taxon>Chordata</taxon>
        <taxon>Craniata</taxon>
        <taxon>Vertebrata</taxon>
        <taxon>Euteleostomi</taxon>
        <taxon>Amphibia</taxon>
        <taxon>Batrachia</taxon>
        <taxon>Caudata</taxon>
        <taxon>Salamandroidea</taxon>
        <taxon>Salamandridae</taxon>
        <taxon>Pleurodelinae</taxon>
        <taxon>Pleurodeles</taxon>
    </lineage>
</organism>
<evidence type="ECO:0000313" key="22">
    <source>
        <dbReference type="EMBL" id="KAJ1100308.1"/>
    </source>
</evidence>
<dbReference type="InterPro" id="IPR038459">
    <property type="entry name" value="MT_TRM10-typ_sf"/>
</dbReference>
<protein>
    <recommendedName>
        <fullName evidence="4">tRNA methyltransferase 10 homolog C</fullName>
        <ecNumber evidence="2">2.1.1.218</ecNumber>
        <ecNumber evidence="3">2.1.1.221</ecNumber>
    </recommendedName>
    <alternativeName>
        <fullName evidence="14">Mitochondrial ribonuclease P protein 1</fullName>
    </alternativeName>
    <alternativeName>
        <fullName evidence="13">RNA (guanine-9-)-methyltransferase domain-containing protein 1</fullName>
    </alternativeName>
    <alternativeName>
        <fullName evidence="15">mRNA methyladenosine-N(1)-methyltransferase</fullName>
    </alternativeName>
    <alternativeName>
        <fullName evidence="16">tRNA (adenine(9)-N(1))-methyltransferase</fullName>
    </alternativeName>
    <alternativeName>
        <fullName evidence="12">tRNA (guanine(9)-N(1))-methyltransferase</fullName>
    </alternativeName>
</protein>
<feature type="compositionally biased region" description="Basic and acidic residues" evidence="20">
    <location>
        <begin position="93"/>
        <end position="103"/>
    </location>
</feature>
<dbReference type="GO" id="GO:0052905">
    <property type="term" value="F:tRNA (guanosine(9)-N1)-methyltransferase activity"/>
    <property type="evidence" value="ECO:0007669"/>
    <property type="project" value="UniProtKB-EC"/>
</dbReference>
<dbReference type="PANTHER" id="PTHR13563">
    <property type="entry name" value="TRNA (GUANINE-9-) METHYLTRANSFERASE"/>
    <property type="match status" value="1"/>
</dbReference>
<dbReference type="PANTHER" id="PTHR13563:SF5">
    <property type="entry name" value="TRNA METHYLTRANSFERASE 10 HOMOLOG C"/>
    <property type="match status" value="1"/>
</dbReference>
<comment type="caution">
    <text evidence="22">The sequence shown here is derived from an EMBL/GenBank/DDBJ whole genome shotgun (WGS) entry which is preliminary data.</text>
</comment>
<comment type="catalytic activity">
    <reaction evidence="17">
        <text>adenosine(9) in tRNA + S-adenosyl-L-methionine = N(1)-methyladenosine(9) in tRNA + S-adenosyl-L-homocysteine + H(+)</text>
        <dbReference type="Rhea" id="RHEA:43148"/>
        <dbReference type="Rhea" id="RHEA-COMP:10363"/>
        <dbReference type="Rhea" id="RHEA-COMP:10364"/>
        <dbReference type="ChEBI" id="CHEBI:15378"/>
        <dbReference type="ChEBI" id="CHEBI:57856"/>
        <dbReference type="ChEBI" id="CHEBI:59789"/>
        <dbReference type="ChEBI" id="CHEBI:74411"/>
        <dbReference type="ChEBI" id="CHEBI:74491"/>
        <dbReference type="EC" id="2.1.1.218"/>
    </reaction>
</comment>
<evidence type="ECO:0000256" key="3">
    <source>
        <dbReference type="ARBA" id="ARBA00012797"/>
    </source>
</evidence>
<keyword evidence="11" id="KW-0496">Mitochondrion</keyword>
<evidence type="ECO:0000256" key="18">
    <source>
        <dbReference type="ARBA" id="ARBA00048434"/>
    </source>
</evidence>
<evidence type="ECO:0000256" key="5">
    <source>
        <dbReference type="ARBA" id="ARBA00022603"/>
    </source>
</evidence>
<keyword evidence="5" id="KW-0489">Methyltransferase</keyword>
<feature type="region of interest" description="Disordered" evidence="20">
    <location>
        <begin position="1"/>
        <end position="30"/>
    </location>
</feature>
<keyword evidence="9" id="KW-0809">Transit peptide</keyword>
<keyword evidence="7" id="KW-0949">S-adenosyl-L-methionine</keyword>
<evidence type="ECO:0000256" key="14">
    <source>
        <dbReference type="ARBA" id="ARBA00030623"/>
    </source>
</evidence>
<evidence type="ECO:0000256" key="20">
    <source>
        <dbReference type="SAM" id="MobiDB-lite"/>
    </source>
</evidence>
<evidence type="ECO:0000256" key="8">
    <source>
        <dbReference type="ARBA" id="ARBA00022694"/>
    </source>
</evidence>
<comment type="subcellular location">
    <subcellularLocation>
        <location evidence="1">Mitochondrion</location>
    </subcellularLocation>
</comment>
<dbReference type="GO" id="GO:0005739">
    <property type="term" value="C:mitochondrion"/>
    <property type="evidence" value="ECO:0007669"/>
    <property type="project" value="UniProtKB-SubCell"/>
</dbReference>
<evidence type="ECO:0000256" key="13">
    <source>
        <dbReference type="ARBA" id="ARBA00029803"/>
    </source>
</evidence>
<proteinExistence type="predicted"/>
<dbReference type="EMBL" id="JANPWB010000014">
    <property type="protein sequence ID" value="KAJ1100308.1"/>
    <property type="molecule type" value="Genomic_DNA"/>
</dbReference>
<evidence type="ECO:0000256" key="4">
    <source>
        <dbReference type="ARBA" id="ARBA00014681"/>
    </source>
</evidence>
<keyword evidence="23" id="KW-1185">Reference proteome</keyword>
<keyword evidence="10" id="KW-0175">Coiled coil</keyword>
<evidence type="ECO:0000256" key="11">
    <source>
        <dbReference type="ARBA" id="ARBA00023128"/>
    </source>
</evidence>
<dbReference type="GO" id="GO:0005654">
    <property type="term" value="C:nucleoplasm"/>
    <property type="evidence" value="ECO:0007669"/>
    <property type="project" value="TreeGrafter"/>
</dbReference>
<evidence type="ECO:0000256" key="9">
    <source>
        <dbReference type="ARBA" id="ARBA00022946"/>
    </source>
</evidence>
<dbReference type="EC" id="2.1.1.218" evidence="2"/>
<dbReference type="AlphaFoldDB" id="A0AAV7MEH2"/>